<dbReference type="Gene3D" id="1.20.5.110">
    <property type="match status" value="2"/>
</dbReference>
<name>A0ABW2FJC5_9BACL</name>
<dbReference type="Proteomes" id="UP001596378">
    <property type="component" value="Unassembled WGS sequence"/>
</dbReference>
<evidence type="ECO:0000313" key="2">
    <source>
        <dbReference type="EMBL" id="MFC7152014.1"/>
    </source>
</evidence>
<sequence length="105" mass="12479">MSEMQEVLLELRKINGRIGNLEDKFDSLENRFDTLEGRFDTLENRFDTLEKKVDRIDSKLDEYHLENIAADEKLLSAIQLTNERLDYQRARLAKAEEDIHLLQQR</sequence>
<proteinExistence type="predicted"/>
<reference evidence="3" key="1">
    <citation type="journal article" date="2019" name="Int. J. Syst. Evol. Microbiol.">
        <title>The Global Catalogue of Microorganisms (GCM) 10K type strain sequencing project: providing services to taxonomists for standard genome sequencing and annotation.</title>
        <authorList>
            <consortium name="The Broad Institute Genomics Platform"/>
            <consortium name="The Broad Institute Genome Sequencing Center for Infectious Disease"/>
            <person name="Wu L."/>
            <person name="Ma J."/>
        </authorList>
    </citation>
    <scope>NUCLEOTIDE SEQUENCE [LARGE SCALE GENOMIC DNA]</scope>
    <source>
        <strain evidence="3">KCTC 12907</strain>
    </source>
</reference>
<evidence type="ECO:0000256" key="1">
    <source>
        <dbReference type="SAM" id="Coils"/>
    </source>
</evidence>
<comment type="caution">
    <text evidence="2">The sequence shown here is derived from an EMBL/GenBank/DDBJ whole genome shotgun (WGS) entry which is preliminary data.</text>
</comment>
<protein>
    <submittedName>
        <fullName evidence="2">Uncharacterized protein</fullName>
    </submittedName>
</protein>
<accession>A0ABW2FJC5</accession>
<evidence type="ECO:0000313" key="3">
    <source>
        <dbReference type="Proteomes" id="UP001596378"/>
    </source>
</evidence>
<dbReference type="EMBL" id="JBHTAI010000020">
    <property type="protein sequence ID" value="MFC7152014.1"/>
    <property type="molecule type" value="Genomic_DNA"/>
</dbReference>
<feature type="coiled-coil region" evidence="1">
    <location>
        <begin position="4"/>
        <end position="105"/>
    </location>
</feature>
<keyword evidence="1" id="KW-0175">Coiled coil</keyword>
<gene>
    <name evidence="2" type="ORF">ACFQMJ_26045</name>
</gene>
<organism evidence="2 3">
    <name type="scientific">Cohnella cellulosilytica</name>
    <dbReference type="NCBI Taxonomy" id="986710"/>
    <lineage>
        <taxon>Bacteria</taxon>
        <taxon>Bacillati</taxon>
        <taxon>Bacillota</taxon>
        <taxon>Bacilli</taxon>
        <taxon>Bacillales</taxon>
        <taxon>Paenibacillaceae</taxon>
        <taxon>Cohnella</taxon>
    </lineage>
</organism>
<dbReference type="RefSeq" id="WP_378048661.1">
    <property type="nucleotide sequence ID" value="NZ_JBHMDN010000017.1"/>
</dbReference>
<dbReference type="SUPFAM" id="SSF57997">
    <property type="entry name" value="Tropomyosin"/>
    <property type="match status" value="1"/>
</dbReference>
<keyword evidence="3" id="KW-1185">Reference proteome</keyword>